<dbReference type="Pfam" id="PF22936">
    <property type="entry name" value="Pol_BBD"/>
    <property type="match status" value="1"/>
</dbReference>
<feature type="compositionally biased region" description="Polar residues" evidence="1">
    <location>
        <begin position="228"/>
        <end position="240"/>
    </location>
</feature>
<dbReference type="PANTHER" id="PTHR35317:SF36">
    <property type="match status" value="1"/>
</dbReference>
<dbReference type="Gene3D" id="4.10.60.10">
    <property type="entry name" value="Zinc finger, CCHC-type"/>
    <property type="match status" value="1"/>
</dbReference>
<name>A0AAP0BYM0_9ASPA</name>
<sequence length="469" mass="53474">MAAPNTSHMFSFTQAGVPIFDGEHYVFWSVHMHLVLQSQGLWHHIEKKTAETSKGKEPEAEALKAEQEEAKLEARALLLLHQGVSKDIYPRIMGATTPRRAWDILYSEFQGSEKVISIKLQHQWKLFENISMKENETIKEFVSRLMGIVNQIRSLGDKLKDKKIAPKILRCLPPKFNVIVTTIEKTKDLNHLSITELMGSLQAHEERLKNSSGELEQVFQTKIKFNPTEKSSSRASNLSTRGRGRGRQGEVRTNVPNNQNQMHCVLCKRNNHTAFDCFYKCKRCKKPTHMQKDCWSKDKKEEAKFHETTEKLLISRTNDDPHNTWFIDSGCSNHMSPNEKIFTNLVASEKTHVILGDGKRLEIEGTCTVAVLSKEGQVKHIEGVHFVPKLSQSLLSVGQLMRSGYTITFEGERCHIMHKESSVCIATVIMTPNNMFPVNLNEPNDCAFSCSTSLSLWHHRFAHLNIKDL</sequence>
<evidence type="ECO:0000313" key="3">
    <source>
        <dbReference type="EMBL" id="KAK8954178.1"/>
    </source>
</evidence>
<feature type="region of interest" description="Disordered" evidence="1">
    <location>
        <begin position="226"/>
        <end position="255"/>
    </location>
</feature>
<accession>A0AAP0BYM0</accession>
<dbReference type="Pfam" id="PF14223">
    <property type="entry name" value="Retrotran_gag_2"/>
    <property type="match status" value="1"/>
</dbReference>
<protein>
    <recommendedName>
        <fullName evidence="2">Retrovirus-related Pol polyprotein from transposon TNT 1-94-like beta-barrel domain-containing protein</fullName>
    </recommendedName>
</protein>
<dbReference type="GO" id="GO:0008270">
    <property type="term" value="F:zinc ion binding"/>
    <property type="evidence" value="ECO:0007669"/>
    <property type="project" value="InterPro"/>
</dbReference>
<feature type="domain" description="Retrovirus-related Pol polyprotein from transposon TNT 1-94-like beta-barrel" evidence="2">
    <location>
        <begin position="325"/>
        <end position="405"/>
    </location>
</feature>
<dbReference type="PANTHER" id="PTHR35317">
    <property type="entry name" value="OS04G0629600 PROTEIN"/>
    <property type="match status" value="1"/>
</dbReference>
<evidence type="ECO:0000313" key="4">
    <source>
        <dbReference type="Proteomes" id="UP001418222"/>
    </source>
</evidence>
<proteinExistence type="predicted"/>
<dbReference type="GO" id="GO:0003676">
    <property type="term" value="F:nucleic acid binding"/>
    <property type="evidence" value="ECO:0007669"/>
    <property type="project" value="InterPro"/>
</dbReference>
<keyword evidence="4" id="KW-1185">Reference proteome</keyword>
<dbReference type="AlphaFoldDB" id="A0AAP0BYM0"/>
<dbReference type="Proteomes" id="UP001418222">
    <property type="component" value="Unassembled WGS sequence"/>
</dbReference>
<organism evidence="3 4">
    <name type="scientific">Platanthera zijinensis</name>
    <dbReference type="NCBI Taxonomy" id="2320716"/>
    <lineage>
        <taxon>Eukaryota</taxon>
        <taxon>Viridiplantae</taxon>
        <taxon>Streptophyta</taxon>
        <taxon>Embryophyta</taxon>
        <taxon>Tracheophyta</taxon>
        <taxon>Spermatophyta</taxon>
        <taxon>Magnoliopsida</taxon>
        <taxon>Liliopsida</taxon>
        <taxon>Asparagales</taxon>
        <taxon>Orchidaceae</taxon>
        <taxon>Orchidoideae</taxon>
        <taxon>Orchideae</taxon>
        <taxon>Orchidinae</taxon>
        <taxon>Platanthera</taxon>
    </lineage>
</organism>
<dbReference type="SUPFAM" id="SSF57756">
    <property type="entry name" value="Retrovirus zinc finger-like domains"/>
    <property type="match status" value="1"/>
</dbReference>
<reference evidence="3 4" key="1">
    <citation type="journal article" date="2022" name="Nat. Plants">
        <title>Genomes of leafy and leafless Platanthera orchids illuminate the evolution of mycoheterotrophy.</title>
        <authorList>
            <person name="Li M.H."/>
            <person name="Liu K.W."/>
            <person name="Li Z."/>
            <person name="Lu H.C."/>
            <person name="Ye Q.L."/>
            <person name="Zhang D."/>
            <person name="Wang J.Y."/>
            <person name="Li Y.F."/>
            <person name="Zhong Z.M."/>
            <person name="Liu X."/>
            <person name="Yu X."/>
            <person name="Liu D.K."/>
            <person name="Tu X.D."/>
            <person name="Liu B."/>
            <person name="Hao Y."/>
            <person name="Liao X.Y."/>
            <person name="Jiang Y.T."/>
            <person name="Sun W.H."/>
            <person name="Chen J."/>
            <person name="Chen Y.Q."/>
            <person name="Ai Y."/>
            <person name="Zhai J.W."/>
            <person name="Wu S.S."/>
            <person name="Zhou Z."/>
            <person name="Hsiao Y.Y."/>
            <person name="Wu W.L."/>
            <person name="Chen Y.Y."/>
            <person name="Lin Y.F."/>
            <person name="Hsu J.L."/>
            <person name="Li C.Y."/>
            <person name="Wang Z.W."/>
            <person name="Zhao X."/>
            <person name="Zhong W.Y."/>
            <person name="Ma X.K."/>
            <person name="Ma L."/>
            <person name="Huang J."/>
            <person name="Chen G.Z."/>
            <person name="Huang M.Z."/>
            <person name="Huang L."/>
            <person name="Peng D.H."/>
            <person name="Luo Y.B."/>
            <person name="Zou S.Q."/>
            <person name="Chen S.P."/>
            <person name="Lan S."/>
            <person name="Tsai W.C."/>
            <person name="Van de Peer Y."/>
            <person name="Liu Z.J."/>
        </authorList>
    </citation>
    <scope>NUCLEOTIDE SEQUENCE [LARGE SCALE GENOMIC DNA]</scope>
    <source>
        <strain evidence="3">Lor287</strain>
    </source>
</reference>
<gene>
    <name evidence="3" type="ORF">KSP39_PZI002871</name>
</gene>
<dbReference type="EMBL" id="JBBWWQ010000002">
    <property type="protein sequence ID" value="KAK8954178.1"/>
    <property type="molecule type" value="Genomic_DNA"/>
</dbReference>
<evidence type="ECO:0000259" key="2">
    <source>
        <dbReference type="Pfam" id="PF22936"/>
    </source>
</evidence>
<evidence type="ECO:0000256" key="1">
    <source>
        <dbReference type="SAM" id="MobiDB-lite"/>
    </source>
</evidence>
<dbReference type="InterPro" id="IPR054722">
    <property type="entry name" value="PolX-like_BBD"/>
</dbReference>
<dbReference type="InterPro" id="IPR036875">
    <property type="entry name" value="Znf_CCHC_sf"/>
</dbReference>
<comment type="caution">
    <text evidence="3">The sequence shown here is derived from an EMBL/GenBank/DDBJ whole genome shotgun (WGS) entry which is preliminary data.</text>
</comment>